<evidence type="ECO:0000259" key="15">
    <source>
        <dbReference type="PROSITE" id="PS51194"/>
    </source>
</evidence>
<dbReference type="SUPFAM" id="SSF143517">
    <property type="entry name" value="TRCF domain-like"/>
    <property type="match status" value="1"/>
</dbReference>
<dbReference type="EMBL" id="FUXZ01000010">
    <property type="protein sequence ID" value="SKA69092.1"/>
    <property type="molecule type" value="Genomic_DNA"/>
</dbReference>
<organism evidence="16 17">
    <name type="scientific">Eubacterium uniforme</name>
    <dbReference type="NCBI Taxonomy" id="39495"/>
    <lineage>
        <taxon>Bacteria</taxon>
        <taxon>Bacillati</taxon>
        <taxon>Bacillota</taxon>
        <taxon>Clostridia</taxon>
        <taxon>Eubacteriales</taxon>
        <taxon>Eubacteriaceae</taxon>
        <taxon>Eubacterium</taxon>
    </lineage>
</organism>
<evidence type="ECO:0000256" key="12">
    <source>
        <dbReference type="ARBA" id="ARBA00070128"/>
    </source>
</evidence>
<dbReference type="Pfam" id="PF00271">
    <property type="entry name" value="Helicase_C"/>
    <property type="match status" value="1"/>
</dbReference>
<dbReference type="PANTHER" id="PTHR47964">
    <property type="entry name" value="ATP-DEPENDENT DNA HELICASE HOMOLOG RECG, CHLOROPLASTIC"/>
    <property type="match status" value="1"/>
</dbReference>
<comment type="similarity">
    <text evidence="11 13">In the C-terminal section; belongs to the helicase family. RecG subfamily.</text>
</comment>
<comment type="function">
    <text evidence="13">Couples transcription and DNA repair by recognizing RNA polymerase (RNAP) stalled at DNA lesions. Mediates ATP-dependent release of RNAP and its truncated transcript from the DNA, and recruitment of nucleotide excision repair machinery to the damaged site.</text>
</comment>
<protein>
    <recommendedName>
        <fullName evidence="12 13">Transcription-repair-coupling factor</fullName>
        <shortName evidence="13">TRCF</shortName>
        <ecNumber evidence="13">3.6.4.-</ecNumber>
    </recommendedName>
</protein>
<dbReference type="InterPro" id="IPR011545">
    <property type="entry name" value="DEAD/DEAH_box_helicase_dom"/>
</dbReference>
<keyword evidence="2 13" id="KW-0963">Cytoplasm</keyword>
<dbReference type="SUPFAM" id="SSF141259">
    <property type="entry name" value="CarD-like"/>
    <property type="match status" value="1"/>
</dbReference>
<dbReference type="STRING" id="39495.SAMN02745111_01773"/>
<dbReference type="SMART" id="SM00490">
    <property type="entry name" value="HELICc"/>
    <property type="match status" value="1"/>
</dbReference>
<dbReference type="GO" id="GO:0003678">
    <property type="term" value="F:DNA helicase activity"/>
    <property type="evidence" value="ECO:0007669"/>
    <property type="project" value="TreeGrafter"/>
</dbReference>
<dbReference type="InterPro" id="IPR014001">
    <property type="entry name" value="Helicase_ATP-bd"/>
</dbReference>
<reference evidence="16 17" key="1">
    <citation type="submission" date="2017-02" db="EMBL/GenBank/DDBJ databases">
        <authorList>
            <person name="Peterson S.W."/>
        </authorList>
    </citation>
    <scope>NUCLEOTIDE SEQUENCE [LARGE SCALE GENOMIC DNA]</scope>
    <source>
        <strain evidence="16 17">ATCC 35992</strain>
    </source>
</reference>
<dbReference type="InterPro" id="IPR036101">
    <property type="entry name" value="CarD-like/TRCF_RID_sf"/>
</dbReference>
<evidence type="ECO:0000256" key="11">
    <source>
        <dbReference type="ARBA" id="ARBA00061399"/>
    </source>
</evidence>
<dbReference type="GO" id="GO:0016787">
    <property type="term" value="F:hydrolase activity"/>
    <property type="evidence" value="ECO:0007669"/>
    <property type="project" value="UniProtKB-KW"/>
</dbReference>
<dbReference type="InterPro" id="IPR003711">
    <property type="entry name" value="CarD-like/TRCF_RID"/>
</dbReference>
<dbReference type="Pfam" id="PF00270">
    <property type="entry name" value="DEAD"/>
    <property type="match status" value="1"/>
</dbReference>
<dbReference type="NCBIfam" id="TIGR00580">
    <property type="entry name" value="mfd"/>
    <property type="match status" value="1"/>
</dbReference>
<evidence type="ECO:0000313" key="17">
    <source>
        <dbReference type="Proteomes" id="UP000190814"/>
    </source>
</evidence>
<evidence type="ECO:0000256" key="13">
    <source>
        <dbReference type="HAMAP-Rule" id="MF_00969"/>
    </source>
</evidence>
<keyword evidence="5 13" id="KW-0378">Hydrolase</keyword>
<keyword evidence="8 13" id="KW-0238">DNA-binding</keyword>
<dbReference type="InterPro" id="IPR001650">
    <property type="entry name" value="Helicase_C-like"/>
</dbReference>
<keyword evidence="3 13" id="KW-0547">Nucleotide-binding</keyword>
<dbReference type="GO" id="GO:0005524">
    <property type="term" value="F:ATP binding"/>
    <property type="evidence" value="ECO:0007669"/>
    <property type="project" value="UniProtKB-UniRule"/>
</dbReference>
<keyword evidence="9 13" id="KW-0234">DNA repair</keyword>
<comment type="subcellular location">
    <subcellularLocation>
        <location evidence="1 13">Cytoplasm</location>
    </subcellularLocation>
</comment>
<dbReference type="Gene3D" id="3.90.1150.50">
    <property type="entry name" value="Transcription-repair-coupling factor, D7 domain"/>
    <property type="match status" value="1"/>
</dbReference>
<dbReference type="InterPro" id="IPR027417">
    <property type="entry name" value="P-loop_NTPase"/>
</dbReference>
<feature type="domain" description="Helicase C-terminal" evidence="15">
    <location>
        <begin position="808"/>
        <end position="974"/>
    </location>
</feature>
<accession>A0A1T4VVR6</accession>
<dbReference type="GO" id="GO:0003684">
    <property type="term" value="F:damaged DNA binding"/>
    <property type="evidence" value="ECO:0007669"/>
    <property type="project" value="InterPro"/>
</dbReference>
<evidence type="ECO:0000256" key="3">
    <source>
        <dbReference type="ARBA" id="ARBA00022741"/>
    </source>
</evidence>
<comment type="similarity">
    <text evidence="10 13">In the N-terminal section; belongs to the UvrB family.</text>
</comment>
<evidence type="ECO:0000256" key="7">
    <source>
        <dbReference type="ARBA" id="ARBA00022840"/>
    </source>
</evidence>
<keyword evidence="6 16" id="KW-0347">Helicase</keyword>
<dbReference type="HAMAP" id="MF_00969">
    <property type="entry name" value="TRCF"/>
    <property type="match status" value="1"/>
</dbReference>
<dbReference type="PROSITE" id="PS51194">
    <property type="entry name" value="HELICASE_CTER"/>
    <property type="match status" value="1"/>
</dbReference>
<keyword evidence="4 13" id="KW-0227">DNA damage</keyword>
<dbReference type="GO" id="GO:0000716">
    <property type="term" value="P:transcription-coupled nucleotide-excision repair, DNA damage recognition"/>
    <property type="evidence" value="ECO:0007669"/>
    <property type="project" value="UniProtKB-UniRule"/>
</dbReference>
<dbReference type="SMART" id="SM00982">
    <property type="entry name" value="TRCF"/>
    <property type="match status" value="1"/>
</dbReference>
<feature type="domain" description="Helicase ATP-binding" evidence="14">
    <location>
        <begin position="638"/>
        <end position="799"/>
    </location>
</feature>
<dbReference type="Pfam" id="PF17757">
    <property type="entry name" value="UvrB_inter"/>
    <property type="match status" value="1"/>
</dbReference>
<dbReference type="InterPro" id="IPR004576">
    <property type="entry name" value="Mfd"/>
</dbReference>
<dbReference type="PROSITE" id="PS51192">
    <property type="entry name" value="HELICASE_ATP_BIND_1"/>
    <property type="match status" value="1"/>
</dbReference>
<dbReference type="InterPro" id="IPR037235">
    <property type="entry name" value="TRCF-like_C_D7"/>
</dbReference>
<dbReference type="Gene3D" id="2.40.10.170">
    <property type="match status" value="1"/>
</dbReference>
<dbReference type="SMART" id="SM00487">
    <property type="entry name" value="DEXDc"/>
    <property type="match status" value="1"/>
</dbReference>
<dbReference type="CDD" id="cd17991">
    <property type="entry name" value="DEXHc_TRCF"/>
    <property type="match status" value="1"/>
</dbReference>
<dbReference type="Proteomes" id="UP000190814">
    <property type="component" value="Unassembled WGS sequence"/>
</dbReference>
<evidence type="ECO:0000259" key="14">
    <source>
        <dbReference type="PROSITE" id="PS51192"/>
    </source>
</evidence>
<proteinExistence type="inferred from homology"/>
<dbReference type="InterPro" id="IPR041471">
    <property type="entry name" value="UvrB_inter"/>
</dbReference>
<dbReference type="SUPFAM" id="SSF52540">
    <property type="entry name" value="P-loop containing nucleoside triphosphate hydrolases"/>
    <property type="match status" value="3"/>
</dbReference>
<evidence type="ECO:0000256" key="2">
    <source>
        <dbReference type="ARBA" id="ARBA00022490"/>
    </source>
</evidence>
<evidence type="ECO:0000256" key="9">
    <source>
        <dbReference type="ARBA" id="ARBA00023204"/>
    </source>
</evidence>
<dbReference type="PANTHER" id="PTHR47964:SF1">
    <property type="entry name" value="ATP-DEPENDENT DNA HELICASE HOMOLOG RECG, CHLOROPLASTIC"/>
    <property type="match status" value="1"/>
</dbReference>
<dbReference type="Gene3D" id="3.40.50.11180">
    <property type="match status" value="1"/>
</dbReference>
<dbReference type="Gene3D" id="3.40.50.300">
    <property type="entry name" value="P-loop containing nucleotide triphosphate hydrolases"/>
    <property type="match status" value="2"/>
</dbReference>
<name>A0A1T4VVR6_9FIRM</name>
<sequence length="1169" mass="133654">MKALYGLIEGLYGYSETKYHMGKGHMPMQINGCSESQFVHFVMSISKDVKQRIIITHSEKRARQIAEDASYFEDNVHVYPAKDFIFYNADIHGNLLLKERMKALRSLIRGENITIVTTMDAFMDKLLPAERLKSSILSFEVGGEVDLDEVRSVLVRTGYEFNSQVEDKGQCAIRGSIIDIFPLESDNPYRIDLWDTEIDNIKVFDVSTQRTIENIKEVQIYPATEYMYTPDEIQAGVKKIEAELKKTYNTLRDELKTEQAHRLKVTIKEFLELLDLDAKGINKDAFVNYFTNETSNFFDYFDDDAIICVEEPARSFEHLNVVWEEFLDSSKHRLDDGYMLPGQMKNLYTPSDIISFLSKRKSLFFTALDQKINEIKCKEKINVETNNTVVYNNDYEMLIRDIEFYKRQKYGIMILSASKTRAERLAGNLREYDINAFYTEDDRIPAAGEIMVRYGNLHRGFVYPSLKFVLISQNDIYGTVKKKKRHRKASGDVITDFGSLNIGDYVVHESYGIGVYRGIVKAEVKGIIKDYIKIDYDGGSSLHVLASDLDQVAKYSGAEGVAPKLNKIGGQEWSKTRSRVKSAVKDIAADLIKLYAARENSEGFAFSEDSLWQKEFEEMFPYEETDDQLNAIDAVKSDMESKKTMDRLICGDVGYGKTEVAIRAAFKAVQDGKQVVFLVPTTILASQHYNTFASRFKDFPVRVDELSRFRTKKQVENTLADLKKGFVDILIGTHRVLSKDVKFKDLGLLIIDEEQRFGVKHKEKIKELKNNIDVLCLSATPIPRTLHMSMIGIRDMSVLSEPPVDRMPVQTFVMEYNDEMVREAINRELSRNGQVYYVHNRVNNIEDIASKLQKLVPDANIAIAHGRMSERMLESVMYDFMNGDIDVLVSTTIIETGLDISNVNTMIIQDADRFGLSQLYQLKGRVGRSNRTSYAFLMYKRNKILKEVAEKRLQAIKDFTELGSGFKIAKRDLEIRGAGNVLGAEQHGHMEAVGYDLYCKMLNQAVAMFKGLEIPSEFETSIDIPIDAYIPKKYIEDEIARLNAYKKIAAIENEDEKDDIIDEFTDRYGDVPKVVLSLLEVANIKAKAHNVYIKEIRGNLNELTFVLYEKAELDVSRFPEVLDKFKGKLKLITDASPRLVYRKGRAMDGSEELIEMINCIISELGEIKN</sequence>
<dbReference type="OrthoDB" id="9804325at2"/>
<evidence type="ECO:0000256" key="8">
    <source>
        <dbReference type="ARBA" id="ARBA00023125"/>
    </source>
</evidence>
<dbReference type="FunFam" id="3.40.50.300:FF:000546">
    <property type="entry name" value="Transcription-repair-coupling factor"/>
    <property type="match status" value="1"/>
</dbReference>
<evidence type="ECO:0000256" key="4">
    <source>
        <dbReference type="ARBA" id="ARBA00022763"/>
    </source>
</evidence>
<dbReference type="SMART" id="SM01058">
    <property type="entry name" value="CarD_TRCF"/>
    <property type="match status" value="1"/>
</dbReference>
<keyword evidence="17" id="KW-1185">Reference proteome</keyword>
<dbReference type="InterPro" id="IPR005118">
    <property type="entry name" value="TRCF_C"/>
</dbReference>
<dbReference type="GO" id="GO:0005737">
    <property type="term" value="C:cytoplasm"/>
    <property type="evidence" value="ECO:0007669"/>
    <property type="project" value="UniProtKB-SubCell"/>
</dbReference>
<dbReference type="Pfam" id="PF02559">
    <property type="entry name" value="CarD_TRCF_RID"/>
    <property type="match status" value="1"/>
</dbReference>
<dbReference type="AlphaFoldDB" id="A0A1T4VVR6"/>
<dbReference type="RefSeq" id="WP_078766621.1">
    <property type="nucleotide sequence ID" value="NZ_FUXZ01000010.1"/>
</dbReference>
<evidence type="ECO:0000313" key="16">
    <source>
        <dbReference type="EMBL" id="SKA69092.1"/>
    </source>
</evidence>
<dbReference type="InterPro" id="IPR047112">
    <property type="entry name" value="RecG/Mfd"/>
</dbReference>
<keyword evidence="7 13" id="KW-0067">ATP-binding</keyword>
<dbReference type="Gene3D" id="3.30.2060.10">
    <property type="entry name" value="Penicillin-binding protein 1b domain"/>
    <property type="match status" value="1"/>
</dbReference>
<evidence type="ECO:0000256" key="1">
    <source>
        <dbReference type="ARBA" id="ARBA00004496"/>
    </source>
</evidence>
<evidence type="ECO:0000256" key="6">
    <source>
        <dbReference type="ARBA" id="ARBA00022806"/>
    </source>
</evidence>
<dbReference type="GO" id="GO:0006355">
    <property type="term" value="P:regulation of DNA-templated transcription"/>
    <property type="evidence" value="ECO:0007669"/>
    <property type="project" value="UniProtKB-UniRule"/>
</dbReference>
<gene>
    <name evidence="13" type="primary">mfd</name>
    <name evidence="16" type="ORF">SAMN02745111_01773</name>
</gene>
<evidence type="ECO:0000256" key="10">
    <source>
        <dbReference type="ARBA" id="ARBA00061104"/>
    </source>
</evidence>
<dbReference type="EC" id="3.6.4.-" evidence="13"/>
<dbReference type="Pfam" id="PF03461">
    <property type="entry name" value="TRCF"/>
    <property type="match status" value="1"/>
</dbReference>
<evidence type="ECO:0000256" key="5">
    <source>
        <dbReference type="ARBA" id="ARBA00022801"/>
    </source>
</evidence>